<evidence type="ECO:0000313" key="3">
    <source>
        <dbReference type="Proteomes" id="UP000266673"/>
    </source>
</evidence>
<dbReference type="PANTHER" id="PTHR11102:SF160">
    <property type="entry name" value="ERAD-ASSOCIATED E3 UBIQUITIN-PROTEIN LIGASE COMPONENT HRD3"/>
    <property type="match status" value="1"/>
</dbReference>
<organism evidence="2 3">
    <name type="scientific">Gigaspora rosea</name>
    <dbReference type="NCBI Taxonomy" id="44941"/>
    <lineage>
        <taxon>Eukaryota</taxon>
        <taxon>Fungi</taxon>
        <taxon>Fungi incertae sedis</taxon>
        <taxon>Mucoromycota</taxon>
        <taxon>Glomeromycotina</taxon>
        <taxon>Glomeromycetes</taxon>
        <taxon>Diversisporales</taxon>
        <taxon>Gigasporaceae</taxon>
        <taxon>Gigaspora</taxon>
    </lineage>
</organism>
<evidence type="ECO:0000313" key="2">
    <source>
        <dbReference type="EMBL" id="RIB04491.1"/>
    </source>
</evidence>
<dbReference type="InterPro" id="IPR006597">
    <property type="entry name" value="Sel1-like"/>
</dbReference>
<dbReference type="OrthoDB" id="2433932at2759"/>
<dbReference type="Proteomes" id="UP000266673">
    <property type="component" value="Unassembled WGS sequence"/>
</dbReference>
<protein>
    <recommendedName>
        <fullName evidence="4">HCP-like protein</fullName>
    </recommendedName>
</protein>
<dbReference type="Gene3D" id="1.25.40.10">
    <property type="entry name" value="Tetratricopeptide repeat domain"/>
    <property type="match status" value="2"/>
</dbReference>
<proteinExistence type="inferred from homology"/>
<accession>A0A397U4C1</accession>
<dbReference type="PANTHER" id="PTHR11102">
    <property type="entry name" value="SEL-1-LIKE PROTEIN"/>
    <property type="match status" value="1"/>
</dbReference>
<dbReference type="SMART" id="SM00671">
    <property type="entry name" value="SEL1"/>
    <property type="match status" value="10"/>
</dbReference>
<dbReference type="AlphaFoldDB" id="A0A397U4C1"/>
<name>A0A397U4C1_9GLOM</name>
<evidence type="ECO:0008006" key="4">
    <source>
        <dbReference type="Google" id="ProtNLM"/>
    </source>
</evidence>
<dbReference type="STRING" id="44941.A0A397U4C1"/>
<dbReference type="EMBL" id="QKWP01002171">
    <property type="protein sequence ID" value="RIB04491.1"/>
    <property type="molecule type" value="Genomic_DNA"/>
</dbReference>
<sequence>MDNFVESLKLNYLLRYKDLDFEHSKQNFMRDNPILESFTEIRICQPDPEEDNAWNFVSTNSGTNDYNNSDTIKILIPVFKIQCAKPQIESFEINEELFISMILLVGGYLVIKNYPKDLLELNKLQACINWAINNARIEQDISFEDFDITLNIENSNGGIINNIKELTGYIEQLYHFEGLSVIAYEKVIPASNQGKENTTLLIPKIFKHKVIRMDDWLQNNIYLKIPYWIEKYKLNHGLIIYSDRIIISEKSAIEFSAMPSIKKIQKTKKEYFGKIDIHYRYRIVNEQIEITLSDNFKRTVNFENAVDKALKSESPYEKLSKVFSKYGYLICRKFTMGKIIDILSSEDSLMNEDASRSLIKRNTYVNDSDAWSKDFFKHPNSWDIVDRYEMIPITTLLEKEMQEQIKSVEANKHIIDCEIPIFRLKKRSYMMPYLKFANTFGKNNRTDNKERRKSIHKPFKILESLTKESNEINKNDNDEARIGTKKDENKAYRQYKKSADAGNSNGMNSLGYCYKHGIGTEKDENEAYGWYKKSVDAGNSYGMNNLGHCYEDGIGTKKDGNEAYRWYKQSADAGNNVGMNNLGYCYEYGIGTKKDENEVYRWYKQSVDAGNSDGMNNLGHCHEYGIGTNKDENEAYRWYKQSANAGNSDGMNNLGHCHEYGIGTKKDENEAYKWYKQSADAGNSDGMNNLGHCYEHGIGTKKDENETYILYKKSADAGNYVGMNNLGHCYENGIGAKKDEYEAYRWYEKSADAGNSDGINNLGHCHEYGIGTKKDKKKAFLYYKKSTKAGSQVGQNNVGYCYYKGIGVEINKNKAFKWYLKSIDIYEGMNMHTDKLIYDQ</sequence>
<keyword evidence="3" id="KW-1185">Reference proteome</keyword>
<evidence type="ECO:0000256" key="1">
    <source>
        <dbReference type="ARBA" id="ARBA00038101"/>
    </source>
</evidence>
<dbReference type="InterPro" id="IPR050767">
    <property type="entry name" value="Sel1_AlgK"/>
</dbReference>
<dbReference type="InterPro" id="IPR011990">
    <property type="entry name" value="TPR-like_helical_dom_sf"/>
</dbReference>
<dbReference type="SUPFAM" id="SSF81901">
    <property type="entry name" value="HCP-like"/>
    <property type="match status" value="3"/>
</dbReference>
<reference evidence="2 3" key="1">
    <citation type="submission" date="2018-06" db="EMBL/GenBank/DDBJ databases">
        <title>Comparative genomics reveals the genomic features of Rhizophagus irregularis, R. cerebriforme, R. diaphanum and Gigaspora rosea, and their symbiotic lifestyle signature.</title>
        <authorList>
            <person name="Morin E."/>
            <person name="San Clemente H."/>
            <person name="Chen E.C.H."/>
            <person name="De La Providencia I."/>
            <person name="Hainaut M."/>
            <person name="Kuo A."/>
            <person name="Kohler A."/>
            <person name="Murat C."/>
            <person name="Tang N."/>
            <person name="Roy S."/>
            <person name="Loubradou J."/>
            <person name="Henrissat B."/>
            <person name="Grigoriev I.V."/>
            <person name="Corradi N."/>
            <person name="Roux C."/>
            <person name="Martin F.M."/>
        </authorList>
    </citation>
    <scope>NUCLEOTIDE SEQUENCE [LARGE SCALE GENOMIC DNA]</scope>
    <source>
        <strain evidence="2 3">DAOM 194757</strain>
    </source>
</reference>
<comment type="caution">
    <text evidence="2">The sequence shown here is derived from an EMBL/GenBank/DDBJ whole genome shotgun (WGS) entry which is preliminary data.</text>
</comment>
<dbReference type="Pfam" id="PF08238">
    <property type="entry name" value="Sel1"/>
    <property type="match status" value="10"/>
</dbReference>
<comment type="similarity">
    <text evidence="1">Belongs to the sel-1 family.</text>
</comment>
<gene>
    <name evidence="2" type="ORF">C2G38_2254349</name>
</gene>